<dbReference type="PANTHER" id="PTHR30069">
    <property type="entry name" value="TONB-DEPENDENT OUTER MEMBRANE RECEPTOR"/>
    <property type="match status" value="1"/>
</dbReference>
<feature type="chain" id="PRO_5029080587" description="Vitamin B12 transporter BtuB" evidence="11">
    <location>
        <begin position="23"/>
        <end position="598"/>
    </location>
</feature>
<feature type="domain" description="TonB-dependent receptor plug" evidence="16">
    <location>
        <begin position="43"/>
        <end position="148"/>
    </location>
</feature>
<keyword evidence="8 11" id="KW-0626">Porin</keyword>
<evidence type="ECO:0000256" key="2">
    <source>
        <dbReference type="ARBA" id="ARBA00022448"/>
    </source>
</evidence>
<evidence type="ECO:0000256" key="14">
    <source>
        <dbReference type="PROSITE-ProRule" id="PRU10144"/>
    </source>
</evidence>
<evidence type="ECO:0000256" key="13">
    <source>
        <dbReference type="PROSITE-ProRule" id="PRU10143"/>
    </source>
</evidence>
<dbReference type="KEGG" id="vaq:FIV01_13735"/>
<comment type="subcellular location">
    <subcellularLocation>
        <location evidence="1 11 12">Cell outer membrane</location>
        <topology evidence="1 11 12">Multi-pass membrane protein</topology>
    </subcellularLocation>
</comment>
<sequence length="598" mass="66178" precursor="true">MNRTMLAMTVASLLPHASHLYAQETSIDETMVVTANRFEQSVNSTLAPVVVVTKEDIQSTQAKSIEEVLRRLPGIQVSSNGGYGQLASIYTRGTESDHTLILVNGVRVSSATAGLTAISSLPLNGVERIEYVRGPRTAVYGSDAIGGVINIITSYTGDETELWVESGSDNYQKYAVNTANQIGENGWAKASVNREKTAGFSATNENSSSFDPDNDGYDHTDLLLELGVQSTDELSFKWNTNYTEGDIEFDSGEQNQKLLSSSIVGAYKTDSLSSEVILAASRDQSSYIGSSDNYETNRQSVAWQNSYQINAELLMLGGVDWVNDDVSESTTAFAKTSRSNLGLYTSGLYSKDKMQAEMSLRIDDNEQYGDYTTWQVGSGYRFTSIYRLSVMAGTAFKAPTFNDLYYPASKWGDSANPDLTPEESLNYEIALDVTPSIGDFRIAFYQNEISDLISVSGSTGKNENIAKAEIKGLELVGEFTTGALFHSASIDVMDTENKDTGKELARRSKYSAKWNVSYTYYDWNFDLSYLYRGENFDDAANNTRLDGYSLVDFATHYYITDSLIARGKIANLFDEDYETSYGYNTQERSYFVGLNYKF</sequence>
<dbReference type="GO" id="GO:0046930">
    <property type="term" value="C:pore complex"/>
    <property type="evidence" value="ECO:0007669"/>
    <property type="project" value="UniProtKB-KW"/>
</dbReference>
<evidence type="ECO:0000256" key="7">
    <source>
        <dbReference type="ARBA" id="ARBA00023077"/>
    </source>
</evidence>
<dbReference type="PANTHER" id="PTHR30069:SF53">
    <property type="entry name" value="COLICIN I RECEPTOR-RELATED"/>
    <property type="match status" value="1"/>
</dbReference>
<dbReference type="InterPro" id="IPR000531">
    <property type="entry name" value="Beta-barrel_TonB"/>
</dbReference>
<evidence type="ECO:0000256" key="1">
    <source>
        <dbReference type="ARBA" id="ARBA00004571"/>
    </source>
</evidence>
<evidence type="ECO:0000256" key="10">
    <source>
        <dbReference type="ARBA" id="ARBA00023237"/>
    </source>
</evidence>
<dbReference type="CDD" id="cd01347">
    <property type="entry name" value="ligand_gated_channel"/>
    <property type="match status" value="1"/>
</dbReference>
<dbReference type="InterPro" id="IPR036942">
    <property type="entry name" value="Beta-barrel_TonB_sf"/>
</dbReference>
<evidence type="ECO:0000313" key="17">
    <source>
        <dbReference type="EMBL" id="QFT27461.1"/>
    </source>
</evidence>
<name>A0A5P9CNB8_9VIBR</name>
<keyword evidence="4 11" id="KW-0812">Transmembrane</keyword>
<comment type="similarity">
    <text evidence="11">Belongs to the TonB-dependent receptor family. BtuB (TC 1.B.14.3.1) subfamily.</text>
</comment>
<keyword evidence="10 11" id="KW-0998">Cell outer membrane</keyword>
<keyword evidence="18" id="KW-1185">Reference proteome</keyword>
<evidence type="ECO:0000256" key="4">
    <source>
        <dbReference type="ARBA" id="ARBA00022692"/>
    </source>
</evidence>
<dbReference type="GO" id="GO:0006811">
    <property type="term" value="P:monoatomic ion transport"/>
    <property type="evidence" value="ECO:0007669"/>
    <property type="project" value="UniProtKB-KW"/>
</dbReference>
<dbReference type="HAMAP" id="MF_01531">
    <property type="entry name" value="BtuB"/>
    <property type="match status" value="1"/>
</dbReference>
<dbReference type="Gene3D" id="2.40.170.20">
    <property type="entry name" value="TonB-dependent receptor, beta-barrel domain"/>
    <property type="match status" value="1"/>
</dbReference>
<proteinExistence type="inferred from homology"/>
<protein>
    <recommendedName>
        <fullName evidence="11">Vitamin B12 transporter BtuB</fullName>
    </recommendedName>
    <alternativeName>
        <fullName evidence="11">Cobalamin receptor</fullName>
    </alternativeName>
    <alternativeName>
        <fullName evidence="11">Outer membrane cobalamin translocator</fullName>
    </alternativeName>
</protein>
<feature type="signal peptide" evidence="11">
    <location>
        <begin position="1"/>
        <end position="22"/>
    </location>
</feature>
<dbReference type="InterPro" id="IPR039426">
    <property type="entry name" value="TonB-dep_rcpt-like"/>
</dbReference>
<dbReference type="InterPro" id="IPR012910">
    <property type="entry name" value="Plug_dom"/>
</dbReference>
<accession>A0A5P9CNB8</accession>
<feature type="short sequence motif" description="TonB box" evidence="11">
    <location>
        <begin position="29"/>
        <end position="36"/>
    </location>
</feature>
<dbReference type="GO" id="GO:0015420">
    <property type="term" value="F:ABC-type vitamin B12 transporter activity"/>
    <property type="evidence" value="ECO:0007669"/>
    <property type="project" value="InterPro"/>
</dbReference>
<dbReference type="PROSITE" id="PS01156">
    <property type="entry name" value="TONB_DEPENDENT_REC_2"/>
    <property type="match status" value="1"/>
</dbReference>
<dbReference type="InterPro" id="IPR010917">
    <property type="entry name" value="TonB_rcpt_CS"/>
</dbReference>
<dbReference type="Proteomes" id="UP000326936">
    <property type="component" value="Chromosome"/>
</dbReference>
<dbReference type="GO" id="GO:0015288">
    <property type="term" value="F:porin activity"/>
    <property type="evidence" value="ECO:0007669"/>
    <property type="project" value="UniProtKB-KW"/>
</dbReference>
<keyword evidence="5 11" id="KW-0732">Signal</keyword>
<evidence type="ECO:0000256" key="12">
    <source>
        <dbReference type="PROSITE-ProRule" id="PRU01360"/>
    </source>
</evidence>
<organism evidence="17 18">
    <name type="scientific">Vibrio aquimaris</name>
    <dbReference type="NCBI Taxonomy" id="2587862"/>
    <lineage>
        <taxon>Bacteria</taxon>
        <taxon>Pseudomonadati</taxon>
        <taxon>Pseudomonadota</taxon>
        <taxon>Gammaproteobacteria</taxon>
        <taxon>Vibrionales</taxon>
        <taxon>Vibrionaceae</taxon>
        <taxon>Vibrio</taxon>
    </lineage>
</organism>
<evidence type="ECO:0000256" key="5">
    <source>
        <dbReference type="ARBA" id="ARBA00022729"/>
    </source>
</evidence>
<evidence type="ECO:0000256" key="8">
    <source>
        <dbReference type="ARBA" id="ARBA00023114"/>
    </source>
</evidence>
<evidence type="ECO:0000256" key="3">
    <source>
        <dbReference type="ARBA" id="ARBA00022452"/>
    </source>
</evidence>
<feature type="short sequence motif" description="TonB C-terminal box" evidence="11 14">
    <location>
        <begin position="581"/>
        <end position="598"/>
    </location>
</feature>
<keyword evidence="3 11" id="KW-1134">Transmembrane beta strand</keyword>
<dbReference type="InterPro" id="IPR037066">
    <property type="entry name" value="Plug_dom_sf"/>
</dbReference>
<comment type="function">
    <text evidence="11">Involved in the active translocation of vitamin B12 (cyanocobalamin) across the outer membrane to the periplasmic space. It derives its energy for transport by interacting with the trans-periplasmic membrane protein TonB.</text>
</comment>
<evidence type="ECO:0000259" key="16">
    <source>
        <dbReference type="Pfam" id="PF07715"/>
    </source>
</evidence>
<dbReference type="InterPro" id="IPR010101">
    <property type="entry name" value="B12_transptr_BtuB"/>
</dbReference>
<dbReference type="AlphaFoldDB" id="A0A5P9CNB8"/>
<keyword evidence="6 11" id="KW-0406">Ion transport</keyword>
<gene>
    <name evidence="11 17" type="primary">btuB</name>
    <name evidence="17" type="ORF">FIV01_13735</name>
</gene>
<evidence type="ECO:0000259" key="15">
    <source>
        <dbReference type="Pfam" id="PF00593"/>
    </source>
</evidence>
<dbReference type="SUPFAM" id="SSF56935">
    <property type="entry name" value="Porins"/>
    <property type="match status" value="1"/>
</dbReference>
<dbReference type="InterPro" id="IPR010916">
    <property type="entry name" value="TonB_box_CS"/>
</dbReference>
<dbReference type="Pfam" id="PF07715">
    <property type="entry name" value="Plug"/>
    <property type="match status" value="1"/>
</dbReference>
<dbReference type="Gene3D" id="2.170.130.10">
    <property type="entry name" value="TonB-dependent receptor, plug domain"/>
    <property type="match status" value="1"/>
</dbReference>
<dbReference type="OrthoDB" id="9764669at2"/>
<feature type="short sequence motif" description="TonB box" evidence="13">
    <location>
        <begin position="30"/>
        <end position="36"/>
    </location>
</feature>
<dbReference type="GO" id="GO:0009279">
    <property type="term" value="C:cell outer membrane"/>
    <property type="evidence" value="ECO:0007669"/>
    <property type="project" value="UniProtKB-SubCell"/>
</dbReference>
<keyword evidence="9 11" id="KW-0472">Membrane</keyword>
<reference evidence="17 18" key="1">
    <citation type="submission" date="2019-10" db="EMBL/GenBank/DDBJ databases">
        <title>Complete genome sequence of Vibrio sp. strain THAF100, isolated from non-filtered water from the water column of tank 6 of a marine aquarium containing stony-coral fragments. Water maintained at 26 degree C.</title>
        <authorList>
            <person name="Ruckert C."/>
            <person name="Franco A."/>
            <person name="Kalinowski J."/>
            <person name="Glaeser S."/>
        </authorList>
    </citation>
    <scope>NUCLEOTIDE SEQUENCE [LARGE SCALE GENOMIC DNA]</scope>
    <source>
        <strain evidence="17 18">THAF100</strain>
    </source>
</reference>
<evidence type="ECO:0000256" key="9">
    <source>
        <dbReference type="ARBA" id="ARBA00023136"/>
    </source>
</evidence>
<keyword evidence="2 11" id="KW-0813">Transport</keyword>
<evidence type="ECO:0000256" key="6">
    <source>
        <dbReference type="ARBA" id="ARBA00023065"/>
    </source>
</evidence>
<dbReference type="PROSITE" id="PS00430">
    <property type="entry name" value="TONB_DEPENDENT_REC_1"/>
    <property type="match status" value="1"/>
</dbReference>
<feature type="domain" description="TonB-dependent receptor-like beta-barrel" evidence="15">
    <location>
        <begin position="186"/>
        <end position="572"/>
    </location>
</feature>
<dbReference type="Pfam" id="PF00593">
    <property type="entry name" value="TonB_dep_Rec_b-barrel"/>
    <property type="match status" value="1"/>
</dbReference>
<keyword evidence="7 11" id="KW-0798">TonB box</keyword>
<evidence type="ECO:0000313" key="18">
    <source>
        <dbReference type="Proteomes" id="UP000326936"/>
    </source>
</evidence>
<evidence type="ECO:0000256" key="11">
    <source>
        <dbReference type="HAMAP-Rule" id="MF_01531"/>
    </source>
</evidence>
<dbReference type="PROSITE" id="PS52016">
    <property type="entry name" value="TONB_DEPENDENT_REC_3"/>
    <property type="match status" value="1"/>
</dbReference>
<dbReference type="RefSeq" id="WP_152431459.1">
    <property type="nucleotide sequence ID" value="NZ_CBCSDK010000024.1"/>
</dbReference>
<dbReference type="EMBL" id="CP045350">
    <property type="protein sequence ID" value="QFT27461.1"/>
    <property type="molecule type" value="Genomic_DNA"/>
</dbReference>